<evidence type="ECO:0000259" key="2">
    <source>
        <dbReference type="Pfam" id="PF22725"/>
    </source>
</evidence>
<proteinExistence type="predicted"/>
<dbReference type="InterPro" id="IPR036291">
    <property type="entry name" value="NAD(P)-bd_dom_sf"/>
</dbReference>
<reference evidence="3" key="1">
    <citation type="submission" date="2018-07" db="EMBL/GenBank/DDBJ databases">
        <authorList>
            <consortium name="Genoscope - CEA"/>
            <person name="William W."/>
        </authorList>
    </citation>
    <scope>NUCLEOTIDE SEQUENCE</scope>
    <source>
        <strain evidence="3">IK1</strain>
    </source>
</reference>
<dbReference type="Pfam" id="PF01408">
    <property type="entry name" value="GFO_IDH_MocA"/>
    <property type="match status" value="1"/>
</dbReference>
<dbReference type="EMBL" id="UPXZ01000033">
    <property type="protein sequence ID" value="VBB46482.1"/>
    <property type="molecule type" value="Genomic_DNA"/>
</dbReference>
<dbReference type="InterPro" id="IPR000683">
    <property type="entry name" value="Gfo/Idh/MocA-like_OxRdtase_N"/>
</dbReference>
<feature type="domain" description="GFO/IDH/MocA-like oxidoreductase" evidence="2">
    <location>
        <begin position="135"/>
        <end position="260"/>
    </location>
</feature>
<dbReference type="InterPro" id="IPR055170">
    <property type="entry name" value="GFO_IDH_MocA-like_dom"/>
</dbReference>
<protein>
    <submittedName>
        <fullName evidence="3">Putative dehydrogenase</fullName>
    </submittedName>
</protein>
<dbReference type="SUPFAM" id="SSF51735">
    <property type="entry name" value="NAD(P)-binding Rossmann-fold domains"/>
    <property type="match status" value="1"/>
</dbReference>
<feature type="domain" description="Gfo/Idh/MocA-like oxidoreductase N-terminal" evidence="1">
    <location>
        <begin position="9"/>
        <end position="127"/>
    </location>
</feature>
<name>A0A653AEN0_9BACT</name>
<gene>
    <name evidence="3" type="ORF">TRIP_D390091</name>
</gene>
<dbReference type="GO" id="GO:0000166">
    <property type="term" value="F:nucleotide binding"/>
    <property type="evidence" value="ECO:0007669"/>
    <property type="project" value="InterPro"/>
</dbReference>
<dbReference type="PANTHER" id="PTHR43249:SF1">
    <property type="entry name" value="D-GLUCOSIDE 3-DEHYDROGENASE"/>
    <property type="match status" value="1"/>
</dbReference>
<sequence>MKTFKKVIWGVIGAGDVCEVKSVPGMYKTLHSEVKTVMRRTAAKAEDFAKRHNIPNWTTNSDDIFNDPEINIVYISTPPGSHCELTLQAAAAGKAVYVEKPMANTEEECKKMIEACEKADVPLFVAYYRRALEGFKKVSEIIEKGEIGKIRFVNIEMYRSPLDIDYDLENNWRVLPEISGGGYLHDMASHQLDYLDSIFGKIIEAKGIAQNQAKLYPADDIVAGSFLFENGVVGTGLWCFTTDKSSEKEVTTILGSKGHLIYNSFGNPMKIEITTSKGKEVIEIENPQHIQQPLIQTVVDELIGKGKCPSTGTSGARTTSVMQKIAGIK</sequence>
<dbReference type="Gene3D" id="3.40.50.720">
    <property type="entry name" value="NAD(P)-binding Rossmann-like Domain"/>
    <property type="match status" value="1"/>
</dbReference>
<dbReference type="Pfam" id="PF22725">
    <property type="entry name" value="GFO_IDH_MocA_C3"/>
    <property type="match status" value="1"/>
</dbReference>
<evidence type="ECO:0000313" key="3">
    <source>
        <dbReference type="EMBL" id="VBB46482.1"/>
    </source>
</evidence>
<dbReference type="AlphaFoldDB" id="A0A653AEN0"/>
<evidence type="ECO:0000259" key="1">
    <source>
        <dbReference type="Pfam" id="PF01408"/>
    </source>
</evidence>
<dbReference type="InterPro" id="IPR052515">
    <property type="entry name" value="Gfo/Idh/MocA_Oxidoreductase"/>
</dbReference>
<dbReference type="PANTHER" id="PTHR43249">
    <property type="entry name" value="UDP-N-ACETYL-2-AMINO-2-DEOXY-D-GLUCURONATE OXIDASE"/>
    <property type="match status" value="1"/>
</dbReference>
<dbReference type="Gene3D" id="3.30.360.10">
    <property type="entry name" value="Dihydrodipicolinate Reductase, domain 2"/>
    <property type="match status" value="1"/>
</dbReference>
<organism evidence="3">
    <name type="scientific">uncultured Paludibacter sp</name>
    <dbReference type="NCBI Taxonomy" id="497635"/>
    <lineage>
        <taxon>Bacteria</taxon>
        <taxon>Pseudomonadati</taxon>
        <taxon>Bacteroidota</taxon>
        <taxon>Bacteroidia</taxon>
        <taxon>Bacteroidales</taxon>
        <taxon>Paludibacteraceae</taxon>
        <taxon>Paludibacter</taxon>
        <taxon>environmental samples</taxon>
    </lineage>
</organism>
<dbReference type="SUPFAM" id="SSF55347">
    <property type="entry name" value="Glyceraldehyde-3-phosphate dehydrogenase-like, C-terminal domain"/>
    <property type="match status" value="1"/>
</dbReference>
<accession>A0A653AEN0</accession>